<evidence type="ECO:0000256" key="5">
    <source>
        <dbReference type="RuleBase" id="RU004182"/>
    </source>
</evidence>
<dbReference type="Gene3D" id="3.40.50.620">
    <property type="entry name" value="HUPs"/>
    <property type="match status" value="1"/>
</dbReference>
<evidence type="ECO:0000259" key="6">
    <source>
        <dbReference type="PROSITE" id="PS51645"/>
    </source>
</evidence>
<evidence type="ECO:0000256" key="4">
    <source>
        <dbReference type="PIRSR" id="PIRSR602081-1"/>
    </source>
</evidence>
<evidence type="ECO:0000256" key="3">
    <source>
        <dbReference type="ARBA" id="ARBA00022991"/>
    </source>
</evidence>
<dbReference type="InterPro" id="IPR002081">
    <property type="entry name" value="Cryptochrome/DNA_photolyase_1"/>
</dbReference>
<dbReference type="Gene3D" id="1.10.579.10">
    <property type="entry name" value="DNA Cyclobutane Dipyrimidine Photolyase, subunit A, domain 3"/>
    <property type="match status" value="1"/>
</dbReference>
<dbReference type="PROSITE" id="PS51645">
    <property type="entry name" value="PHR_CRY_ALPHA_BETA"/>
    <property type="match status" value="1"/>
</dbReference>
<dbReference type="SUPFAM" id="SSF48173">
    <property type="entry name" value="Cryptochrome/photolyase FAD-binding domain"/>
    <property type="match status" value="1"/>
</dbReference>
<keyword evidence="3 5" id="KW-0157">Chromophore</keyword>
<sequence>MTDLILFWHRRDLRTVDNIGLDAARQRSSKVIGVFCLDPNILQRDDVAPARVTYLIGSLAKLQESYAHAGSQLLILQGQPIERLPALAKALSAQAVYLNRDVEPYGRERDRTVAAALREAGVEVQAFWDQLLHAPTQVMTGSGQPYTVYTPFWRNWKSQPKAEPVVGLTQASGLSESEISTAKAETIALPTAKDLGFLWDTELPLAPGTAAAQEKLNAFCSRAIQEYGEQRNFPAIDGTSRLSAALKFGTIGIRTVWAATEAAAVESRSDETRQNIQTWQQELAWREFYQHAMYFFPELAEGSYRAQFKQFPWDNNDDYFQAWCEGRTGYPIVDAAMRQMNTIGWMHNRCRMIVASFLTKDLIVDGRLGEKYFMQRLIDGDLSANNGGWQWSTSSGMDPKPLRIFNPASQAQKFDPDGEYIREWLPELRSLDTADLVSGKISSSDRERCGYPAPIVDHKQQQQQFKQLYQQQKQT</sequence>
<feature type="binding site" evidence="4">
    <location>
        <begin position="282"/>
        <end position="289"/>
    </location>
    <ligand>
        <name>FAD</name>
        <dbReference type="ChEBI" id="CHEBI:57692"/>
    </ligand>
</feature>
<dbReference type="GO" id="GO:0071949">
    <property type="term" value="F:FAD binding"/>
    <property type="evidence" value="ECO:0007669"/>
    <property type="project" value="TreeGrafter"/>
</dbReference>
<comment type="cofactor">
    <cofactor evidence="4">
        <name>FAD</name>
        <dbReference type="ChEBI" id="CHEBI:57692"/>
    </cofactor>
    <text evidence="4">Binds 1 FAD per subunit.</text>
</comment>
<organism evidence="7">
    <name type="scientific">Leptolyngbya sp. NK1-12</name>
    <dbReference type="NCBI Taxonomy" id="2547451"/>
    <lineage>
        <taxon>Bacteria</taxon>
        <taxon>Bacillati</taxon>
        <taxon>Cyanobacteriota</taxon>
        <taxon>Cyanophyceae</taxon>
        <taxon>Leptolyngbyales</taxon>
        <taxon>Leptolyngbyaceae</taxon>
        <taxon>Leptolyngbya group</taxon>
        <taxon>Leptolyngbya</taxon>
    </lineage>
</organism>
<dbReference type="Gene3D" id="1.25.40.80">
    <property type="match status" value="1"/>
</dbReference>
<dbReference type="InterPro" id="IPR036155">
    <property type="entry name" value="Crypto/Photolyase_N_sf"/>
</dbReference>
<accession>A0AA96WP10</accession>
<evidence type="ECO:0000313" key="7">
    <source>
        <dbReference type="EMBL" id="WNZ25616.1"/>
    </source>
</evidence>
<dbReference type="InterPro" id="IPR014729">
    <property type="entry name" value="Rossmann-like_a/b/a_fold"/>
</dbReference>
<feature type="binding site" evidence="4">
    <location>
        <begin position="379"/>
        <end position="381"/>
    </location>
    <ligand>
        <name>FAD</name>
        <dbReference type="ChEBI" id="CHEBI:57692"/>
    </ligand>
</feature>
<dbReference type="GO" id="GO:0009416">
    <property type="term" value="P:response to light stimulus"/>
    <property type="evidence" value="ECO:0007669"/>
    <property type="project" value="TreeGrafter"/>
</dbReference>
<dbReference type="InterPro" id="IPR036134">
    <property type="entry name" value="Crypto/Photolyase_FAD-like_sf"/>
</dbReference>
<dbReference type="EMBL" id="CP053586">
    <property type="protein sequence ID" value="WNZ25616.1"/>
    <property type="molecule type" value="Genomic_DNA"/>
</dbReference>
<protein>
    <submittedName>
        <fullName evidence="7">Deoxyribodipyrimidine photolyase</fullName>
    </submittedName>
</protein>
<evidence type="ECO:0000256" key="2">
    <source>
        <dbReference type="ARBA" id="ARBA00022827"/>
    </source>
</evidence>
<feature type="binding site" evidence="4">
    <location>
        <position position="227"/>
    </location>
    <ligand>
        <name>FAD</name>
        <dbReference type="ChEBI" id="CHEBI:57692"/>
    </ligand>
</feature>
<proteinExistence type="inferred from homology"/>
<dbReference type="Pfam" id="PF00875">
    <property type="entry name" value="DNA_photolyase"/>
    <property type="match status" value="1"/>
</dbReference>
<dbReference type="PROSITE" id="PS00394">
    <property type="entry name" value="DNA_PHOTOLYASES_1_1"/>
    <property type="match status" value="1"/>
</dbReference>
<gene>
    <name evidence="7" type="ORF">HJG54_24110</name>
</gene>
<comment type="similarity">
    <text evidence="5">Belongs to the DNA photolyase family.</text>
</comment>
<keyword evidence="1 4" id="KW-0285">Flavoprotein</keyword>
<dbReference type="Pfam" id="PF03441">
    <property type="entry name" value="FAD_binding_7"/>
    <property type="match status" value="1"/>
</dbReference>
<dbReference type="PRINTS" id="PR00147">
    <property type="entry name" value="DNAPHOTLYASE"/>
</dbReference>
<feature type="binding site" evidence="4">
    <location>
        <position position="279"/>
    </location>
    <ligand>
        <name>FAD</name>
        <dbReference type="ChEBI" id="CHEBI:57692"/>
    </ligand>
</feature>
<dbReference type="GO" id="GO:0006139">
    <property type="term" value="P:nucleobase-containing compound metabolic process"/>
    <property type="evidence" value="ECO:0007669"/>
    <property type="project" value="UniProtKB-ARBA"/>
</dbReference>
<name>A0AA96WP10_9CYAN</name>
<feature type="binding site" evidence="4">
    <location>
        <begin position="239"/>
        <end position="243"/>
    </location>
    <ligand>
        <name>FAD</name>
        <dbReference type="ChEBI" id="CHEBI:57692"/>
    </ligand>
</feature>
<dbReference type="GO" id="GO:0003904">
    <property type="term" value="F:deoxyribodipyrimidine photo-lyase activity"/>
    <property type="evidence" value="ECO:0007669"/>
    <property type="project" value="TreeGrafter"/>
</dbReference>
<dbReference type="SUPFAM" id="SSF52425">
    <property type="entry name" value="Cryptochrome/photolyase, N-terminal domain"/>
    <property type="match status" value="1"/>
</dbReference>
<evidence type="ECO:0000256" key="1">
    <source>
        <dbReference type="ARBA" id="ARBA00022630"/>
    </source>
</evidence>
<dbReference type="InterPro" id="IPR005101">
    <property type="entry name" value="Cryptochr/Photolyase_FAD-bd"/>
</dbReference>
<dbReference type="PANTHER" id="PTHR11455">
    <property type="entry name" value="CRYPTOCHROME"/>
    <property type="match status" value="1"/>
</dbReference>
<feature type="domain" description="Photolyase/cryptochrome alpha/beta" evidence="6">
    <location>
        <begin position="3"/>
        <end position="132"/>
    </location>
</feature>
<keyword evidence="2 4" id="KW-0274">FAD</keyword>
<dbReference type="InterPro" id="IPR018394">
    <property type="entry name" value="DNA_photolyase_1_CS_C"/>
</dbReference>
<dbReference type="RefSeq" id="WP_316431771.1">
    <property type="nucleotide sequence ID" value="NZ_CP053586.1"/>
</dbReference>
<dbReference type="AlphaFoldDB" id="A0AA96WP10"/>
<dbReference type="GO" id="GO:0006950">
    <property type="term" value="P:response to stress"/>
    <property type="evidence" value="ECO:0007669"/>
    <property type="project" value="UniProtKB-ARBA"/>
</dbReference>
<dbReference type="InterPro" id="IPR006050">
    <property type="entry name" value="DNA_photolyase_N"/>
</dbReference>
<reference evidence="7" key="1">
    <citation type="submission" date="2020-05" db="EMBL/GenBank/DDBJ databases">
        <authorList>
            <person name="Zhu T."/>
            <person name="Keshari N."/>
            <person name="Lu X."/>
        </authorList>
    </citation>
    <scope>NUCLEOTIDE SEQUENCE</scope>
    <source>
        <strain evidence="7">NK1-12</strain>
    </source>
</reference>
<dbReference type="GO" id="GO:0003677">
    <property type="term" value="F:DNA binding"/>
    <property type="evidence" value="ECO:0007669"/>
    <property type="project" value="TreeGrafter"/>
</dbReference>
<dbReference type="PANTHER" id="PTHR11455:SF9">
    <property type="entry name" value="CRYPTOCHROME CIRCADIAN CLOCK 5 ISOFORM X1"/>
    <property type="match status" value="1"/>
</dbReference>